<dbReference type="PANTHER" id="PTHR13369">
    <property type="match status" value="1"/>
</dbReference>
<dbReference type="SUPFAM" id="SSF53335">
    <property type="entry name" value="S-adenosyl-L-methionine-dependent methyltransferases"/>
    <property type="match status" value="1"/>
</dbReference>
<feature type="domain" description="Methyltransferase" evidence="1">
    <location>
        <begin position="52"/>
        <end position="164"/>
    </location>
</feature>
<organism evidence="2 3">
    <name type="scientific">Geotalea uraniireducens</name>
    <dbReference type="NCBI Taxonomy" id="351604"/>
    <lineage>
        <taxon>Bacteria</taxon>
        <taxon>Pseudomonadati</taxon>
        <taxon>Thermodesulfobacteriota</taxon>
        <taxon>Desulfuromonadia</taxon>
        <taxon>Geobacterales</taxon>
        <taxon>Geobacteraceae</taxon>
        <taxon>Geotalea</taxon>
    </lineage>
</organism>
<dbReference type="PANTHER" id="PTHR13369:SF0">
    <property type="entry name" value="GLUTATHIONE S-TRANSFERASE C-TERMINAL DOMAIN-CONTAINING PROTEIN"/>
    <property type="match status" value="1"/>
</dbReference>
<proteinExistence type="predicted"/>
<protein>
    <recommendedName>
        <fullName evidence="1">Methyltransferase domain-containing protein</fullName>
    </recommendedName>
</protein>
<dbReference type="InterPro" id="IPR025714">
    <property type="entry name" value="Methyltranfer_dom"/>
</dbReference>
<name>A0ABM8EPY0_9BACT</name>
<evidence type="ECO:0000313" key="2">
    <source>
        <dbReference type="EMBL" id="BDV44679.1"/>
    </source>
</evidence>
<dbReference type="Proteomes" id="UP001317705">
    <property type="component" value="Chromosome"/>
</dbReference>
<keyword evidence="3" id="KW-1185">Reference proteome</keyword>
<sequence length="218" mass="23855">MNHASRNRLTDRHLERFPGESLFDRIARAVCRAGCLPRKELYEAWEVARRVRRRLRGGRIIDLACGHGLLSSILLLLDDSSPHALGIDRALPPSAGKLQTVLENAWPRLAGRVELRRGELEEVALTADDLVVSVHACGGLTDRVMDLAIAARARLAVLPCCHELASGSGVELRGWLDGALAMDVARVGRLQAAGYRVVTQTIPAEITPKNRLLLAEPE</sequence>
<dbReference type="EMBL" id="AP027151">
    <property type="protein sequence ID" value="BDV44679.1"/>
    <property type="molecule type" value="Genomic_DNA"/>
</dbReference>
<gene>
    <name evidence="2" type="ORF">GURASL_36020</name>
</gene>
<evidence type="ECO:0000259" key="1">
    <source>
        <dbReference type="Pfam" id="PF13679"/>
    </source>
</evidence>
<dbReference type="Pfam" id="PF13679">
    <property type="entry name" value="Methyltransf_32"/>
    <property type="match status" value="1"/>
</dbReference>
<dbReference type="Gene3D" id="3.40.50.150">
    <property type="entry name" value="Vaccinia Virus protein VP39"/>
    <property type="match status" value="1"/>
</dbReference>
<dbReference type="InterPro" id="IPR029063">
    <property type="entry name" value="SAM-dependent_MTases_sf"/>
</dbReference>
<reference evidence="2 3" key="1">
    <citation type="submission" date="2022-12" db="EMBL/GenBank/DDBJ databases">
        <title>Polyphasic characterization of Geotalea uranireducens NIT-SL11 newly isolated from a complex of sewage sludge and microbially reduced graphene oxide.</title>
        <authorList>
            <person name="Xie L."/>
            <person name="Yoshida N."/>
            <person name="Meng L."/>
        </authorList>
    </citation>
    <scope>NUCLEOTIDE SEQUENCE [LARGE SCALE GENOMIC DNA]</scope>
    <source>
        <strain evidence="2 3">NIT-SL11</strain>
    </source>
</reference>
<accession>A0ABM8EPY0</accession>
<evidence type="ECO:0000313" key="3">
    <source>
        <dbReference type="Proteomes" id="UP001317705"/>
    </source>
</evidence>